<keyword evidence="3" id="KW-1185">Reference proteome</keyword>
<dbReference type="InterPro" id="IPR036117">
    <property type="entry name" value="DhaL_dom_sf"/>
</dbReference>
<dbReference type="InterPro" id="IPR019986">
    <property type="entry name" value="YloV-like"/>
</dbReference>
<dbReference type="RefSeq" id="WP_068696191.1">
    <property type="nucleotide sequence ID" value="NZ_CP014167.1"/>
</dbReference>
<name>A0A1B1N0M8_9BACL</name>
<sequence length="600" mass="64490">MSKRSLNGTDFSAMVLAGAEQLHRHAEHVNSLNVFPVPDGDTGTNMNLTMTNGVTELRKQDTGGVGTRAAVLSKGLLMGARGNSGVILSQLFRGFGRYAASYEELNAVQFALALQSGVDTAYKAVVKPVEGTILTVAKEAAKQAVYLSRRTSDVTELMNGVLTKAKEALAQTPEQLPVLKQVGVVDSGGQGLVYIYQGFADYLNGVAPQTSGTTGVPEGQAGSKPSAGALMVKETAVQTVQRPFAEVPMSAQAKLETEDIEFLYDMEFFINRKLGEGQKAPFLEDAFRSALAVNGDSIIVIADDEIIKVHVHSKAPGEVLNLALKYGEITQIHILNMREQHRDLLTAGMDAAPAPELFAEMPAEPARQEDPAILPADELAPYGFIAVASGDGITEIFRSLGVDIVLSGGQTMNPSTEDFVNAVQSITAQHVFILPNNSNIVLAAQQARDLLEGERSVTVIPSKSIPQGMAAAFSFQEEDDVQVNESRMTAAVHEVRTGQVTYAVRDTTFDGLEIRAGHYIGIADSQIVATEENMLATCQELLAKMLVNGDEVVTILTGEEAKEEETLLLTGWLKEHYPDAEVEAHEGGQPIYYYLFSVEG</sequence>
<evidence type="ECO:0000259" key="1">
    <source>
        <dbReference type="PROSITE" id="PS51480"/>
    </source>
</evidence>
<protein>
    <recommendedName>
        <fullName evidence="1">DhaL domain-containing protein</fullName>
    </recommendedName>
</protein>
<dbReference type="GO" id="GO:0004371">
    <property type="term" value="F:glycerone kinase activity"/>
    <property type="evidence" value="ECO:0007669"/>
    <property type="project" value="InterPro"/>
</dbReference>
<evidence type="ECO:0000313" key="2">
    <source>
        <dbReference type="EMBL" id="ANS74987.1"/>
    </source>
</evidence>
<dbReference type="InterPro" id="IPR033470">
    <property type="entry name" value="FakA-like_C"/>
</dbReference>
<dbReference type="GO" id="GO:0006071">
    <property type="term" value="P:glycerol metabolic process"/>
    <property type="evidence" value="ECO:0007669"/>
    <property type="project" value="InterPro"/>
</dbReference>
<dbReference type="NCBIfam" id="TIGR03599">
    <property type="entry name" value="YloV"/>
    <property type="match status" value="1"/>
</dbReference>
<dbReference type="KEGG" id="pyg:AWM70_10555"/>
<dbReference type="SMART" id="SM01121">
    <property type="entry name" value="Dak1_2"/>
    <property type="match status" value="1"/>
</dbReference>
<evidence type="ECO:0000313" key="3">
    <source>
        <dbReference type="Proteomes" id="UP000092573"/>
    </source>
</evidence>
<feature type="domain" description="DhaL" evidence="1">
    <location>
        <begin position="9"/>
        <end position="201"/>
    </location>
</feature>
<dbReference type="Pfam" id="PF13684">
    <property type="entry name" value="FakA-like_C"/>
    <property type="match status" value="1"/>
</dbReference>
<dbReference type="InterPro" id="IPR004007">
    <property type="entry name" value="DhaL_dom"/>
</dbReference>
<dbReference type="Gene3D" id="1.25.40.340">
    <property type="match status" value="1"/>
</dbReference>
<dbReference type="Pfam" id="PF21645">
    <property type="entry name" value="FakA-like_M"/>
    <property type="match status" value="1"/>
</dbReference>
<dbReference type="OrthoDB" id="9760324at2"/>
<reference evidence="2 3" key="1">
    <citation type="submission" date="2016-01" db="EMBL/GenBank/DDBJ databases">
        <title>Complete Genome Sequence of Paenibacillus yonginensis DCY84, a novel Plant Growth-Promoting Bacteria with Elicitation of Induced Systemic Resistance.</title>
        <authorList>
            <person name="Kim Y.J."/>
            <person name="Yang D.C."/>
            <person name="Sukweenadhi J."/>
        </authorList>
    </citation>
    <scope>NUCLEOTIDE SEQUENCE [LARGE SCALE GENOMIC DNA]</scope>
    <source>
        <strain evidence="2 3">DCY84</strain>
    </source>
</reference>
<dbReference type="AlphaFoldDB" id="A0A1B1N0M8"/>
<dbReference type="Proteomes" id="UP000092573">
    <property type="component" value="Chromosome"/>
</dbReference>
<dbReference type="STRING" id="1462996.AWM70_10555"/>
<dbReference type="InterPro" id="IPR050270">
    <property type="entry name" value="DegV_domain_contain"/>
</dbReference>
<dbReference type="PANTHER" id="PTHR33434:SF4">
    <property type="entry name" value="PHOSPHATASE PROTEIN"/>
    <property type="match status" value="1"/>
</dbReference>
<dbReference type="PANTHER" id="PTHR33434">
    <property type="entry name" value="DEGV DOMAIN-CONTAINING PROTEIN DR_1986-RELATED"/>
    <property type="match status" value="1"/>
</dbReference>
<accession>A0A1B1N0M8</accession>
<dbReference type="SUPFAM" id="SSF101473">
    <property type="entry name" value="DhaL-like"/>
    <property type="match status" value="1"/>
</dbReference>
<dbReference type="InterPro" id="IPR048394">
    <property type="entry name" value="FakA-like_M"/>
</dbReference>
<dbReference type="Pfam" id="PF02734">
    <property type="entry name" value="Dak2"/>
    <property type="match status" value="1"/>
</dbReference>
<gene>
    <name evidence="2" type="ORF">AWM70_10555</name>
</gene>
<proteinExistence type="predicted"/>
<dbReference type="PROSITE" id="PS51480">
    <property type="entry name" value="DHAL"/>
    <property type="match status" value="1"/>
</dbReference>
<organism evidence="2 3">
    <name type="scientific">Paenibacillus yonginensis</name>
    <dbReference type="NCBI Taxonomy" id="1462996"/>
    <lineage>
        <taxon>Bacteria</taxon>
        <taxon>Bacillati</taxon>
        <taxon>Bacillota</taxon>
        <taxon>Bacilli</taxon>
        <taxon>Bacillales</taxon>
        <taxon>Paenibacillaceae</taxon>
        <taxon>Paenibacillus</taxon>
    </lineage>
</organism>
<dbReference type="SMART" id="SM01120">
    <property type="entry name" value="Dak2"/>
    <property type="match status" value="1"/>
</dbReference>
<dbReference type="EMBL" id="CP014167">
    <property type="protein sequence ID" value="ANS74987.1"/>
    <property type="molecule type" value="Genomic_DNA"/>
</dbReference>